<dbReference type="EC" id="3.1.4.4" evidence="3"/>
<proteinExistence type="inferred from homology"/>
<keyword evidence="9" id="KW-1185">Reference proteome</keyword>
<dbReference type="Gene3D" id="3.30.870.10">
    <property type="entry name" value="Endonuclease Chain A"/>
    <property type="match status" value="2"/>
</dbReference>
<keyword evidence="5" id="KW-0442">Lipid degradation</keyword>
<accession>A0ABS9ZXX7</accession>
<reference evidence="8" key="1">
    <citation type="submission" date="2022-03" db="EMBL/GenBank/DDBJ databases">
        <authorList>
            <person name="Woo C.Y."/>
        </authorList>
    </citation>
    <scope>NUCLEOTIDE SEQUENCE</scope>
    <source>
        <strain evidence="8">CYS-01</strain>
    </source>
</reference>
<keyword evidence="4" id="KW-0378">Hydrolase</keyword>
<dbReference type="PROSITE" id="PS51257">
    <property type="entry name" value="PROKAR_LIPOPROTEIN"/>
    <property type="match status" value="1"/>
</dbReference>
<evidence type="ECO:0000313" key="8">
    <source>
        <dbReference type="EMBL" id="MCJ0743181.1"/>
    </source>
</evidence>
<gene>
    <name evidence="8" type="ORF">MMF97_10695</name>
</gene>
<dbReference type="Proteomes" id="UP001165460">
    <property type="component" value="Unassembled WGS sequence"/>
</dbReference>
<evidence type="ECO:0000256" key="6">
    <source>
        <dbReference type="ARBA" id="ARBA00023098"/>
    </source>
</evidence>
<dbReference type="Pfam" id="PF13091">
    <property type="entry name" value="PLDc_2"/>
    <property type="match status" value="2"/>
</dbReference>
<keyword evidence="6" id="KW-0443">Lipid metabolism</keyword>
<sequence length="398" mass="44686">MNSFKIYFLALFLAFAGCKKTSENSNNNNNNGGTDQGTSVNLTLPSSVFTELDKVSKGQSSTAIMDKLISMINATPASAHIYMSIYMFDYQPLINALKEASNRGVYLHIMIDSSIDDSIKQNMSTIGVVRDFVKSGSELVIVTNDVNTSSINHNKFVLFSELKTTNGNLENVVFQTSHNFTLDDSKKIQDAIILNDIGLYNAYIDFWKDIKAKSTSGMKDYYYKEYSATDGKINAYFFPKRRNGTSYGEDSIIEILNNISDLPNATIRVGMSDWVASRINVANKLSELLDKGAKVEIVVKNKIDSEIQTVLKSMEQRGATVKMYNISQTNIHSKFLMIDGKYKGEQCKIIATGSHNYTTNALRNNNETLVLLKNYTEIYNNYLNYYTEMKKLPGITIN</sequence>
<protein>
    <recommendedName>
        <fullName evidence="3">phospholipase D</fullName>
        <ecNumber evidence="3">3.1.4.4</ecNumber>
    </recommendedName>
</protein>
<evidence type="ECO:0000256" key="5">
    <source>
        <dbReference type="ARBA" id="ARBA00022963"/>
    </source>
</evidence>
<dbReference type="PROSITE" id="PS50035">
    <property type="entry name" value="PLD"/>
    <property type="match status" value="1"/>
</dbReference>
<dbReference type="PANTHER" id="PTHR43856">
    <property type="entry name" value="CARDIOLIPIN HYDROLASE"/>
    <property type="match status" value="1"/>
</dbReference>
<evidence type="ECO:0000256" key="1">
    <source>
        <dbReference type="ARBA" id="ARBA00000798"/>
    </source>
</evidence>
<dbReference type="EMBL" id="JALGBH010000002">
    <property type="protein sequence ID" value="MCJ0743181.1"/>
    <property type="molecule type" value="Genomic_DNA"/>
</dbReference>
<dbReference type="SUPFAM" id="SSF56024">
    <property type="entry name" value="Phospholipase D/nuclease"/>
    <property type="match status" value="2"/>
</dbReference>
<dbReference type="PANTHER" id="PTHR43856:SF1">
    <property type="entry name" value="MITOCHONDRIAL CARDIOLIPIN HYDROLASE"/>
    <property type="match status" value="1"/>
</dbReference>
<name>A0ABS9ZXX7_9SPHI</name>
<dbReference type="InterPro" id="IPR001736">
    <property type="entry name" value="PLipase_D/transphosphatidylase"/>
</dbReference>
<feature type="domain" description="PLD phosphodiesterase" evidence="7">
    <location>
        <begin position="327"/>
        <end position="361"/>
    </location>
</feature>
<comment type="caution">
    <text evidence="8">The sequence shown here is derived from an EMBL/GenBank/DDBJ whole genome shotgun (WGS) entry which is preliminary data.</text>
</comment>
<evidence type="ECO:0000256" key="2">
    <source>
        <dbReference type="ARBA" id="ARBA00008664"/>
    </source>
</evidence>
<evidence type="ECO:0000256" key="3">
    <source>
        <dbReference type="ARBA" id="ARBA00012027"/>
    </source>
</evidence>
<comment type="catalytic activity">
    <reaction evidence="1">
        <text>a 1,2-diacyl-sn-glycero-3-phosphocholine + H2O = a 1,2-diacyl-sn-glycero-3-phosphate + choline + H(+)</text>
        <dbReference type="Rhea" id="RHEA:14445"/>
        <dbReference type="ChEBI" id="CHEBI:15354"/>
        <dbReference type="ChEBI" id="CHEBI:15377"/>
        <dbReference type="ChEBI" id="CHEBI:15378"/>
        <dbReference type="ChEBI" id="CHEBI:57643"/>
        <dbReference type="ChEBI" id="CHEBI:58608"/>
        <dbReference type="EC" id="3.1.4.4"/>
    </reaction>
</comment>
<dbReference type="RefSeq" id="WP_243362273.1">
    <property type="nucleotide sequence ID" value="NZ_JALGBH010000002.1"/>
</dbReference>
<organism evidence="8 9">
    <name type="scientific">Pedobacter montanisoli</name>
    <dbReference type="NCBI Taxonomy" id="2923277"/>
    <lineage>
        <taxon>Bacteria</taxon>
        <taxon>Pseudomonadati</taxon>
        <taxon>Bacteroidota</taxon>
        <taxon>Sphingobacteriia</taxon>
        <taxon>Sphingobacteriales</taxon>
        <taxon>Sphingobacteriaceae</taxon>
        <taxon>Pedobacter</taxon>
    </lineage>
</organism>
<evidence type="ECO:0000259" key="7">
    <source>
        <dbReference type="PROSITE" id="PS50035"/>
    </source>
</evidence>
<evidence type="ECO:0000256" key="4">
    <source>
        <dbReference type="ARBA" id="ARBA00022801"/>
    </source>
</evidence>
<evidence type="ECO:0000313" key="9">
    <source>
        <dbReference type="Proteomes" id="UP001165460"/>
    </source>
</evidence>
<dbReference type="InterPro" id="IPR051406">
    <property type="entry name" value="PLD_domain"/>
</dbReference>
<dbReference type="InterPro" id="IPR025202">
    <property type="entry name" value="PLD-like_dom"/>
</dbReference>
<comment type="similarity">
    <text evidence="2">Belongs to the phospholipase D family.</text>
</comment>